<comment type="catalytic activity">
    <reaction evidence="3">
        <text>a ribonucleoside 5'-triphosphate + H2O = a ribonucleoside 5'-phosphate + diphosphate + H(+)</text>
        <dbReference type="Rhea" id="RHEA:23996"/>
        <dbReference type="ChEBI" id="CHEBI:15377"/>
        <dbReference type="ChEBI" id="CHEBI:15378"/>
        <dbReference type="ChEBI" id="CHEBI:33019"/>
        <dbReference type="ChEBI" id="CHEBI:58043"/>
        <dbReference type="ChEBI" id="CHEBI:61557"/>
        <dbReference type="EC" id="3.6.1.9"/>
    </reaction>
</comment>
<dbReference type="GO" id="GO:0009117">
    <property type="term" value="P:nucleotide metabolic process"/>
    <property type="evidence" value="ECO:0007669"/>
    <property type="project" value="UniProtKB-KW"/>
</dbReference>
<dbReference type="NCBIfam" id="TIGR00172">
    <property type="entry name" value="maf"/>
    <property type="match status" value="1"/>
</dbReference>
<evidence type="ECO:0000313" key="4">
    <source>
        <dbReference type="EMBL" id="ENO19012.1"/>
    </source>
</evidence>
<dbReference type="Pfam" id="PF02545">
    <property type="entry name" value="Maf"/>
    <property type="match status" value="1"/>
</dbReference>
<keyword evidence="3" id="KW-0963">Cytoplasm</keyword>
<dbReference type="PANTHER" id="PTHR43213:SF5">
    <property type="entry name" value="BIFUNCTIONAL DTTP_UTP PYROPHOSPHATASE_METHYLTRANSFERASE PROTEIN-RELATED"/>
    <property type="match status" value="1"/>
</dbReference>
<dbReference type="HAMAP" id="MF_00528">
    <property type="entry name" value="Maf"/>
    <property type="match status" value="1"/>
</dbReference>
<dbReference type="GO" id="GO:0005737">
    <property type="term" value="C:cytoplasm"/>
    <property type="evidence" value="ECO:0007669"/>
    <property type="project" value="UniProtKB-SubCell"/>
</dbReference>
<comment type="function">
    <text evidence="3">Nucleoside triphosphate pyrophosphatase. May have a dual role in cell division arrest and in preventing the incorporation of modified nucleotides into cellular nucleic acids.</text>
</comment>
<dbReference type="PATRIC" id="fig|888050.3.peg.341"/>
<comment type="catalytic activity">
    <reaction evidence="3">
        <text>a 2'-deoxyribonucleoside 5'-triphosphate + H2O = a 2'-deoxyribonucleoside 5'-phosphate + diphosphate + H(+)</text>
        <dbReference type="Rhea" id="RHEA:44644"/>
        <dbReference type="ChEBI" id="CHEBI:15377"/>
        <dbReference type="ChEBI" id="CHEBI:15378"/>
        <dbReference type="ChEBI" id="CHEBI:33019"/>
        <dbReference type="ChEBI" id="CHEBI:61560"/>
        <dbReference type="ChEBI" id="CHEBI:65317"/>
        <dbReference type="EC" id="3.6.1.9"/>
    </reaction>
</comment>
<dbReference type="GO" id="GO:0047429">
    <property type="term" value="F:nucleoside triphosphate diphosphatase activity"/>
    <property type="evidence" value="ECO:0007669"/>
    <property type="project" value="UniProtKB-EC"/>
</dbReference>
<dbReference type="Proteomes" id="UP000013015">
    <property type="component" value="Unassembled WGS sequence"/>
</dbReference>
<proteinExistence type="inferred from homology"/>
<reference evidence="4 5" key="1">
    <citation type="submission" date="2013-03" db="EMBL/GenBank/DDBJ databases">
        <title>Reference genome for the Human Microbiome Project.</title>
        <authorList>
            <person name="Aqrawi P."/>
            <person name="Ayvaz T."/>
            <person name="Bess C."/>
            <person name="Blankenburg K."/>
            <person name="Coyle M."/>
            <person name="Deng J."/>
            <person name="Forbes L."/>
            <person name="Fowler G."/>
            <person name="Francisco L."/>
            <person name="Fu Q."/>
            <person name="Gibbs R."/>
            <person name="Gross S."/>
            <person name="Gubbala S."/>
            <person name="Hale W."/>
            <person name="Hemphill L."/>
            <person name="Highlander S."/>
            <person name="Hirani K."/>
            <person name="Jackson L."/>
            <person name="Jakkamsetti A."/>
            <person name="Javaid M."/>
            <person name="Jayaseelan J.C."/>
            <person name="Jiang H."/>
            <person name="Joshi V."/>
            <person name="Korchina V."/>
            <person name="Kovar C."/>
            <person name="Lara F."/>
            <person name="Lee S."/>
            <person name="Liu Y."/>
            <person name="Mata R."/>
            <person name="Mathew T."/>
            <person name="Munidasa M."/>
            <person name="Muzny D."/>
            <person name="Nazareth L."/>
            <person name="Ngo R."/>
            <person name="Nguyen L."/>
            <person name="Nguyen N."/>
            <person name="Okwuonu G."/>
            <person name="Ongeri F."/>
            <person name="Palculict T."/>
            <person name="Patil S."/>
            <person name="Petrosino J."/>
            <person name="Pham C."/>
            <person name="Pham P."/>
            <person name="Pu L.-L."/>
            <person name="Qin X."/>
            <person name="Qu J."/>
            <person name="Reid J."/>
            <person name="Ross M."/>
            <person name="Ruth R."/>
            <person name="Saada N."/>
            <person name="San Lucas F."/>
            <person name="Santibanez J."/>
            <person name="Shang Y."/>
            <person name="Simmons D."/>
            <person name="Song X.-Z."/>
            <person name="Tang L.-Y."/>
            <person name="Thornton R."/>
            <person name="Warren J."/>
            <person name="Weissenberger G."/>
            <person name="Wilczek-Boney K."/>
            <person name="Worley K."/>
            <person name="Youmans B."/>
            <person name="Zhang J."/>
            <person name="Zhang L."/>
            <person name="Zhao Z."/>
            <person name="Zhou C."/>
            <person name="Zhu D."/>
            <person name="Zhu Y."/>
        </authorList>
    </citation>
    <scope>NUCLEOTIDE SEQUENCE [LARGE SCALE GENOMIC DNA]</scope>
    <source>
        <strain evidence="4 5">F0333</strain>
    </source>
</reference>
<accession>N6X6K2</accession>
<evidence type="ECO:0000313" key="5">
    <source>
        <dbReference type="Proteomes" id="UP000013015"/>
    </source>
</evidence>
<comment type="caution">
    <text evidence="3">Lacks conserved residue(s) required for the propagation of feature annotation.</text>
</comment>
<comment type="caution">
    <text evidence="4">The sequence shown here is derived from an EMBL/GenBank/DDBJ whole genome shotgun (WGS) entry which is preliminary data.</text>
</comment>
<evidence type="ECO:0000256" key="2">
    <source>
        <dbReference type="ARBA" id="ARBA00022801"/>
    </source>
</evidence>
<dbReference type="EMBL" id="AQHZ01000005">
    <property type="protein sequence ID" value="ENO19012.1"/>
    <property type="molecule type" value="Genomic_DNA"/>
</dbReference>
<dbReference type="eggNOG" id="COG0424">
    <property type="taxonomic scope" value="Bacteria"/>
</dbReference>
<keyword evidence="3" id="KW-0546">Nucleotide metabolism</keyword>
<feature type="active site" description="Proton acceptor" evidence="3">
    <location>
        <position position="112"/>
    </location>
</feature>
<evidence type="ECO:0000256" key="1">
    <source>
        <dbReference type="ARBA" id="ARBA00001968"/>
    </source>
</evidence>
<dbReference type="AlphaFoldDB" id="N6X6K2"/>
<dbReference type="Gene3D" id="3.90.950.10">
    <property type="match status" value="1"/>
</dbReference>
<dbReference type="EC" id="3.6.1.9" evidence="3"/>
<dbReference type="CDD" id="cd00555">
    <property type="entry name" value="Maf"/>
    <property type="match status" value="1"/>
</dbReference>
<comment type="subcellular location">
    <subcellularLocation>
        <location evidence="3">Cytoplasm</location>
    </subcellularLocation>
</comment>
<comment type="similarity">
    <text evidence="3">Belongs to the Maf family.</text>
</comment>
<dbReference type="HOGENOM" id="CLU_040416_1_2_11"/>
<name>N6X6K2_9ACTO</name>
<sequence length="255" mass="27551">MQDKELSVTKSPSWHRAGAFRDNSLMRLLLASKSPARLSTLLAAGITPIVRVSEVDEDAVLESVKAHSPSPSADDQVVALACAKRDAVASTLTSDALLDEEGADSLLLVGCDSMLEINGRMVGKPHLPEIARERIREMRGNAATLWTGHAVSLLRRQEDGSYVLESALSRSASTVVHFGQISDEEIEAYIASGEPLRVAGSFTIDGLGGPFITGVEGDHHSVVGISLPLLRELASELGVFWPDLWDFRRRTPSRE</sequence>
<keyword evidence="5" id="KW-1185">Reference proteome</keyword>
<protein>
    <recommendedName>
        <fullName evidence="3">Nucleoside triphosphate pyrophosphatase</fullName>
        <ecNumber evidence="3">3.6.1.9</ecNumber>
    </recommendedName>
    <alternativeName>
        <fullName evidence="3">Nucleotide pyrophosphatase</fullName>
        <shortName evidence="3">Nucleotide PPase</shortName>
    </alternativeName>
</protein>
<dbReference type="PANTHER" id="PTHR43213">
    <property type="entry name" value="BIFUNCTIONAL DTTP/UTP PYROPHOSPHATASE/METHYLTRANSFERASE PROTEIN-RELATED"/>
    <property type="match status" value="1"/>
</dbReference>
<dbReference type="InterPro" id="IPR003697">
    <property type="entry name" value="Maf-like"/>
</dbReference>
<dbReference type="STRING" id="888050.HMPREF9004_0347"/>
<dbReference type="InterPro" id="IPR029001">
    <property type="entry name" value="ITPase-like_fam"/>
</dbReference>
<dbReference type="SUPFAM" id="SSF52972">
    <property type="entry name" value="ITPase-like"/>
    <property type="match status" value="1"/>
</dbReference>
<gene>
    <name evidence="4" type="primary">maf</name>
    <name evidence="4" type="ORF">HMPREF9004_0347</name>
</gene>
<evidence type="ECO:0000256" key="3">
    <source>
        <dbReference type="HAMAP-Rule" id="MF_00528"/>
    </source>
</evidence>
<keyword evidence="2 3" id="KW-0378">Hydrolase</keyword>
<organism evidence="4 5">
    <name type="scientific">Schaalia cardiffensis F0333</name>
    <dbReference type="NCBI Taxonomy" id="888050"/>
    <lineage>
        <taxon>Bacteria</taxon>
        <taxon>Bacillati</taxon>
        <taxon>Actinomycetota</taxon>
        <taxon>Actinomycetes</taxon>
        <taxon>Actinomycetales</taxon>
        <taxon>Actinomycetaceae</taxon>
        <taxon>Schaalia</taxon>
    </lineage>
</organism>
<comment type="cofactor">
    <cofactor evidence="1 3">
        <name>a divalent metal cation</name>
        <dbReference type="ChEBI" id="CHEBI:60240"/>
    </cofactor>
</comment>